<dbReference type="PANTHER" id="PTHR12714:SF24">
    <property type="entry name" value="SLR1182 PROTEIN"/>
    <property type="match status" value="1"/>
</dbReference>
<reference evidence="6" key="1">
    <citation type="submission" date="2021-06" db="EMBL/GenBank/DDBJ databases">
        <title>Thalassococcus sp. CAU 1522 isolated from sea sand, Republic of Korea.</title>
        <authorList>
            <person name="Kim W."/>
        </authorList>
    </citation>
    <scope>NUCLEOTIDE SEQUENCE</scope>
    <source>
        <strain evidence="6">CAU 1522</strain>
    </source>
</reference>
<evidence type="ECO:0000256" key="2">
    <source>
        <dbReference type="ARBA" id="ARBA00022692"/>
    </source>
</evidence>
<sequence>MPPVWLLAFLVLAWFQKTYLPMGLGLGPVWADLLGGLLVGGGAILMGLAFAEFRRHRTTIIPHETPERLITSGIFKRSRNPIYLGDVLILSGLILYWDAVLALPLIPVFVWVLEKRFIEPEERRMRRKFLADFTSYTQQTRRWL</sequence>
<protein>
    <submittedName>
        <fullName evidence="6">Isoprenylcysteine carboxylmethyltransferase family protein</fullName>
    </submittedName>
</protein>
<evidence type="ECO:0000256" key="4">
    <source>
        <dbReference type="ARBA" id="ARBA00023136"/>
    </source>
</evidence>
<comment type="caution">
    <text evidence="6">The sequence shown here is derived from an EMBL/GenBank/DDBJ whole genome shotgun (WGS) entry which is preliminary data.</text>
</comment>
<dbReference type="PANTHER" id="PTHR12714">
    <property type="entry name" value="PROTEIN-S ISOPRENYLCYSTEINE O-METHYLTRANSFERASE"/>
    <property type="match status" value="1"/>
</dbReference>
<organism evidence="6 7">
    <name type="scientific">Thalassococcus arenae</name>
    <dbReference type="NCBI Taxonomy" id="2851652"/>
    <lineage>
        <taxon>Bacteria</taxon>
        <taxon>Pseudomonadati</taxon>
        <taxon>Pseudomonadota</taxon>
        <taxon>Alphaproteobacteria</taxon>
        <taxon>Rhodobacterales</taxon>
        <taxon>Roseobacteraceae</taxon>
        <taxon>Thalassococcus</taxon>
    </lineage>
</organism>
<dbReference type="InterPro" id="IPR007318">
    <property type="entry name" value="Phopholipid_MeTrfase"/>
</dbReference>
<feature type="transmembrane region" description="Helical" evidence="5">
    <location>
        <begin position="87"/>
        <end position="113"/>
    </location>
</feature>
<evidence type="ECO:0000313" key="7">
    <source>
        <dbReference type="Proteomes" id="UP001166293"/>
    </source>
</evidence>
<dbReference type="EMBL" id="JAHRWL010000002">
    <property type="protein sequence ID" value="MBV2361388.1"/>
    <property type="molecule type" value="Genomic_DNA"/>
</dbReference>
<feature type="transmembrane region" description="Helical" evidence="5">
    <location>
        <begin position="33"/>
        <end position="51"/>
    </location>
</feature>
<accession>A0ABS6NBL2</accession>
<dbReference type="Proteomes" id="UP001166293">
    <property type="component" value="Unassembled WGS sequence"/>
</dbReference>
<comment type="subcellular location">
    <subcellularLocation>
        <location evidence="1">Endomembrane system</location>
        <topology evidence="1">Multi-pass membrane protein</topology>
    </subcellularLocation>
</comment>
<keyword evidence="4 5" id="KW-0472">Membrane</keyword>
<evidence type="ECO:0000256" key="5">
    <source>
        <dbReference type="SAM" id="Phobius"/>
    </source>
</evidence>
<gene>
    <name evidence="6" type="ORF">KUH32_16610</name>
</gene>
<dbReference type="Pfam" id="PF04191">
    <property type="entry name" value="PEMT"/>
    <property type="match status" value="1"/>
</dbReference>
<evidence type="ECO:0000313" key="6">
    <source>
        <dbReference type="EMBL" id="MBV2361388.1"/>
    </source>
</evidence>
<evidence type="ECO:0000256" key="3">
    <source>
        <dbReference type="ARBA" id="ARBA00022989"/>
    </source>
</evidence>
<name>A0ABS6NBL2_9RHOB</name>
<keyword evidence="7" id="KW-1185">Reference proteome</keyword>
<keyword evidence="2 5" id="KW-0812">Transmembrane</keyword>
<keyword evidence="3 5" id="KW-1133">Transmembrane helix</keyword>
<evidence type="ECO:0000256" key="1">
    <source>
        <dbReference type="ARBA" id="ARBA00004127"/>
    </source>
</evidence>
<proteinExistence type="predicted"/>